<dbReference type="EMBL" id="ANAH02000020">
    <property type="protein sequence ID" value="EPX59042.1"/>
    <property type="molecule type" value="Genomic_DNA"/>
</dbReference>
<feature type="region of interest" description="Disordered" evidence="1">
    <location>
        <begin position="15"/>
        <end position="47"/>
    </location>
</feature>
<feature type="region of interest" description="Disordered" evidence="1">
    <location>
        <begin position="56"/>
        <end position="75"/>
    </location>
</feature>
<gene>
    <name evidence="2" type="ORF">D187_003419</name>
</gene>
<dbReference type="AlphaFoldDB" id="S9P9U2"/>
<reference evidence="2" key="1">
    <citation type="submission" date="2013-05" db="EMBL/GenBank/DDBJ databases">
        <title>Genome assembly of Cystobacter fuscus DSM 2262.</title>
        <authorList>
            <person name="Sharma G."/>
            <person name="Khatri I."/>
            <person name="Kaur C."/>
            <person name="Mayilraj S."/>
            <person name="Subramanian S."/>
        </authorList>
    </citation>
    <scope>NUCLEOTIDE SEQUENCE [LARGE SCALE GENOMIC DNA]</scope>
    <source>
        <strain evidence="2">DSM 2262</strain>
    </source>
</reference>
<dbReference type="Proteomes" id="UP000011682">
    <property type="component" value="Unassembled WGS sequence"/>
</dbReference>
<proteinExistence type="predicted"/>
<accession>S9P9U2</accession>
<comment type="caution">
    <text evidence="2">The sequence shown here is derived from an EMBL/GenBank/DDBJ whole genome shotgun (WGS) entry which is preliminary data.</text>
</comment>
<sequence>MVVSLLHVLARHVSPRCKPPGGALSPTSPLPLPTTNLVSPPGGRPRTCGILNALEPLAPETKAGDAVRHSRGSGS</sequence>
<feature type="compositionally biased region" description="Low complexity" evidence="1">
    <location>
        <begin position="19"/>
        <end position="41"/>
    </location>
</feature>
<protein>
    <submittedName>
        <fullName evidence="2">Uncharacterized protein</fullName>
    </submittedName>
</protein>
<organism evidence="2 3">
    <name type="scientific">Cystobacter fuscus (strain ATCC 25194 / DSM 2262 / NBRC 100088 / M29)</name>
    <dbReference type="NCBI Taxonomy" id="1242864"/>
    <lineage>
        <taxon>Bacteria</taxon>
        <taxon>Pseudomonadati</taxon>
        <taxon>Myxococcota</taxon>
        <taxon>Myxococcia</taxon>
        <taxon>Myxococcales</taxon>
        <taxon>Cystobacterineae</taxon>
        <taxon>Archangiaceae</taxon>
        <taxon>Cystobacter</taxon>
    </lineage>
</organism>
<keyword evidence="3" id="KW-1185">Reference proteome</keyword>
<name>S9P9U2_CYSF2</name>
<evidence type="ECO:0000313" key="2">
    <source>
        <dbReference type="EMBL" id="EPX59042.1"/>
    </source>
</evidence>
<evidence type="ECO:0000256" key="1">
    <source>
        <dbReference type="SAM" id="MobiDB-lite"/>
    </source>
</evidence>
<evidence type="ECO:0000313" key="3">
    <source>
        <dbReference type="Proteomes" id="UP000011682"/>
    </source>
</evidence>